<dbReference type="GO" id="GO:0000151">
    <property type="term" value="C:ubiquitin ligase complex"/>
    <property type="evidence" value="ECO:0007669"/>
    <property type="project" value="TreeGrafter"/>
</dbReference>
<keyword evidence="1" id="KW-0677">Repeat</keyword>
<proteinExistence type="predicted"/>
<dbReference type="PANTHER" id="PTHR46231:SF1">
    <property type="entry name" value="ANKYRIN REPEAT AND BTB_POZ DOMAIN-CONTAINING PROTEIN 1"/>
    <property type="match status" value="1"/>
</dbReference>
<protein>
    <submittedName>
        <fullName evidence="4">Piso0_004890 protein</fullName>
    </submittedName>
</protein>
<dbReference type="SUPFAM" id="SSF48403">
    <property type="entry name" value="Ankyrin repeat"/>
    <property type="match status" value="1"/>
</dbReference>
<dbReference type="STRING" id="559304.G8Y0Q0"/>
<dbReference type="Pfam" id="PF00651">
    <property type="entry name" value="BTB"/>
    <property type="match status" value="1"/>
</dbReference>
<dbReference type="Proteomes" id="UP000005222">
    <property type="component" value="Chromosome N"/>
</dbReference>
<keyword evidence="2" id="KW-0040">ANK repeat</keyword>
<evidence type="ECO:0000259" key="3">
    <source>
        <dbReference type="PROSITE" id="PS50097"/>
    </source>
</evidence>
<dbReference type="InParanoid" id="G8Y0Q0"/>
<reference evidence="4 5" key="1">
    <citation type="journal article" date="2012" name="G3 (Bethesda)">
        <title>Pichia sorbitophila, an interspecies yeast hybrid reveals early steps of genome resolution following polyploidization.</title>
        <authorList>
            <person name="Leh Louis V."/>
            <person name="Despons L."/>
            <person name="Friedrich A."/>
            <person name="Martin T."/>
            <person name="Durrens P."/>
            <person name="Casaregola S."/>
            <person name="Neuveglise C."/>
            <person name="Fairhead C."/>
            <person name="Marck C."/>
            <person name="Cruz J.A."/>
            <person name="Straub M.L."/>
            <person name="Kugler V."/>
            <person name="Sacerdot C."/>
            <person name="Uzunov Z."/>
            <person name="Thierry A."/>
            <person name="Weiss S."/>
            <person name="Bleykasten C."/>
            <person name="De Montigny J."/>
            <person name="Jacques N."/>
            <person name="Jung P."/>
            <person name="Lemaire M."/>
            <person name="Mallet S."/>
            <person name="Morel G."/>
            <person name="Richard G.F."/>
            <person name="Sarkar A."/>
            <person name="Savel G."/>
            <person name="Schacherer J."/>
            <person name="Seret M.L."/>
            <person name="Talla E."/>
            <person name="Samson G."/>
            <person name="Jubin C."/>
            <person name="Poulain J."/>
            <person name="Vacherie B."/>
            <person name="Barbe V."/>
            <person name="Pelletier E."/>
            <person name="Sherman D.J."/>
            <person name="Westhof E."/>
            <person name="Weissenbach J."/>
            <person name="Baret P.V."/>
            <person name="Wincker P."/>
            <person name="Gaillardin C."/>
            <person name="Dujon B."/>
            <person name="Souciet J.L."/>
        </authorList>
    </citation>
    <scope>NUCLEOTIDE SEQUENCE [LARGE SCALE GENOMIC DNA]</scope>
    <source>
        <strain evidence="5">ATCC MYA-4447 / BCRC 22081 / CBS 7064 / NBRC 10061 / NRRL Y-12695</strain>
    </source>
</reference>
<dbReference type="SUPFAM" id="SSF54695">
    <property type="entry name" value="POZ domain"/>
    <property type="match status" value="2"/>
</dbReference>
<dbReference type="InterPro" id="IPR044515">
    <property type="entry name" value="ABTB1"/>
</dbReference>
<dbReference type="HOGENOM" id="CLU_022885_2_0_1"/>
<dbReference type="Gene3D" id="3.30.710.10">
    <property type="entry name" value="Potassium Channel Kv1.1, Chain A"/>
    <property type="match status" value="2"/>
</dbReference>
<dbReference type="GO" id="GO:0005737">
    <property type="term" value="C:cytoplasm"/>
    <property type="evidence" value="ECO:0007669"/>
    <property type="project" value="TreeGrafter"/>
</dbReference>
<accession>G8Y0Q0</accession>
<dbReference type="OrthoDB" id="684045at2759"/>
<evidence type="ECO:0000256" key="1">
    <source>
        <dbReference type="ARBA" id="ARBA00022737"/>
    </source>
</evidence>
<name>G8Y0Q0_PICSO</name>
<dbReference type="AlphaFoldDB" id="G8Y0Q0"/>
<feature type="domain" description="BTB" evidence="3">
    <location>
        <begin position="166"/>
        <end position="240"/>
    </location>
</feature>
<evidence type="ECO:0000256" key="2">
    <source>
        <dbReference type="ARBA" id="ARBA00023043"/>
    </source>
</evidence>
<dbReference type="PANTHER" id="PTHR46231">
    <property type="entry name" value="ANKYRIN REPEAT AND BTB/POZ DOMAIN-CONTAINING PROTEIN 1"/>
    <property type="match status" value="1"/>
</dbReference>
<evidence type="ECO:0000313" key="4">
    <source>
        <dbReference type="EMBL" id="CCE86403.1"/>
    </source>
</evidence>
<keyword evidence="5" id="KW-1185">Reference proteome</keyword>
<gene>
    <name evidence="4" type="primary">Piso0_004890</name>
    <name evidence="4" type="ORF">GNLVRS01_PISO0N03335g</name>
</gene>
<dbReference type="SMART" id="SM00248">
    <property type="entry name" value="ANK"/>
    <property type="match status" value="2"/>
</dbReference>
<dbReference type="eggNOG" id="KOG0511">
    <property type="taxonomic scope" value="Eukaryota"/>
</dbReference>
<dbReference type="InterPro" id="IPR002110">
    <property type="entry name" value="Ankyrin_rpt"/>
</dbReference>
<evidence type="ECO:0000313" key="5">
    <source>
        <dbReference type="Proteomes" id="UP000005222"/>
    </source>
</evidence>
<dbReference type="InterPro" id="IPR036770">
    <property type="entry name" value="Ankyrin_rpt-contain_sf"/>
</dbReference>
<dbReference type="Gene3D" id="1.25.40.20">
    <property type="entry name" value="Ankyrin repeat-containing domain"/>
    <property type="match status" value="1"/>
</dbReference>
<dbReference type="OMA" id="EGARCIY"/>
<dbReference type="SMART" id="SM00225">
    <property type="entry name" value="BTB"/>
    <property type="match status" value="2"/>
</dbReference>
<sequence>MVGERLHEEEAGDDGEIIHSIINPLTLRDRSSRNTKETGSNNTEELEKTFAELCLACRVGDIDTVDSLLSTPNLDINQVDDWDYSPLILASLCGHTRIVELLLSRGAVCDRDTFQGARCIYGALNDTIRDILISFDISKKVDMNQPFASHISSLLAKQGEGQISTSDIVFTFPGAKKTKYKTFYVHRFILAARSPYFSQKLSYGGAWSKKTEIQMPDSTDPFIFSIIMDYIYLRTDHLPIDQKALQKQLKDFAKKLQLPDLLQSIDMVNQTNSKKDKAKIKHDVAFMFVEKARKDLDAFLQKQLLNNKLQIPLELGKEIDFEDISPQEHINASQITSIVDSNTFPDTIYPVVDIKSESVVYYAVHKAILARSEYFDTMFKSDIFLSSFKDLPWAESENIASKKVIDRPKLSSGNIPILQLSLNSSNLELTEIVLSYLYHDDVPRIPMSLSVDLLFIADELFLERLKTMAAVNITSQFRKFSYSDFVNLESIVGYNAFDLIRVSWLTRSDKLEQHITKLIAHNLKNIYEDSQQKPLFLSLILESASRIQERQDTDTIELIDDIRYYLSKKYSVNDDFAEFDAVGSQFQEDPSSSNEPQDIKIYRKAIIDYERDNEMIDSILSELNLDA</sequence>
<dbReference type="FunCoup" id="G8Y0Q0">
    <property type="interactions" value="85"/>
</dbReference>
<dbReference type="Pfam" id="PF12796">
    <property type="entry name" value="Ank_2"/>
    <property type="match status" value="1"/>
</dbReference>
<dbReference type="InterPro" id="IPR011333">
    <property type="entry name" value="SKP1/BTB/POZ_sf"/>
</dbReference>
<dbReference type="PROSITE" id="PS50097">
    <property type="entry name" value="BTB"/>
    <property type="match status" value="1"/>
</dbReference>
<organism evidence="4 5">
    <name type="scientific">Pichia sorbitophila (strain ATCC MYA-4447 / BCRC 22081 / CBS 7064 / NBRC 10061 / NRRL Y-12695)</name>
    <name type="common">Hybrid yeast</name>
    <dbReference type="NCBI Taxonomy" id="559304"/>
    <lineage>
        <taxon>Eukaryota</taxon>
        <taxon>Fungi</taxon>
        <taxon>Dikarya</taxon>
        <taxon>Ascomycota</taxon>
        <taxon>Saccharomycotina</taxon>
        <taxon>Pichiomycetes</taxon>
        <taxon>Debaryomycetaceae</taxon>
        <taxon>Millerozyma</taxon>
    </lineage>
</organism>
<dbReference type="InterPro" id="IPR000210">
    <property type="entry name" value="BTB/POZ_dom"/>
</dbReference>
<dbReference type="EMBL" id="FO082046">
    <property type="protein sequence ID" value="CCE86403.1"/>
    <property type="molecule type" value="Genomic_DNA"/>
</dbReference>
<dbReference type="CDD" id="cd18186">
    <property type="entry name" value="BTB_POZ_ZBTB_KLHL-like"/>
    <property type="match status" value="1"/>
</dbReference>